<dbReference type="Proteomes" id="UP001152795">
    <property type="component" value="Unassembled WGS sequence"/>
</dbReference>
<dbReference type="EMBL" id="CACRXK020016585">
    <property type="protein sequence ID" value="CAB4030038.1"/>
    <property type="molecule type" value="Genomic_DNA"/>
</dbReference>
<name>A0A6S7JGU5_PARCT</name>
<sequence length="325" mass="36615">MAVEPKQAEAPNVETNKLSLSLFRRPDKFKIGEDFDLFIKKCELYFEAVELEDVKKRRLALLFNLSEDAFRLAEPVEFGEGENAYKDWIGKLKSLFESNQTVRRNVTISNRREQELGEYVDSYAVSLREAGARCGFHGDEYSSRLVDQFILGLRDKATQNKLLQGPPNSLDDALLIARRFEAANATMKTLAREATEKLSRTTIGSVSSLNAAKTCYPFSKDQWQPLKLDDTPLFPSDIVAEAANNSPIGILGKTTLNVQFDESNKSSHDFYVANEMVSEIILGLDWLVTNKINVDMSEMDLKFPDGTTKPLCLFDSTIADPWALF</sequence>
<reference evidence="1" key="1">
    <citation type="submission" date="2020-04" db="EMBL/GenBank/DDBJ databases">
        <authorList>
            <person name="Alioto T."/>
            <person name="Alioto T."/>
            <person name="Gomez Garrido J."/>
        </authorList>
    </citation>
    <scope>NUCLEOTIDE SEQUENCE</scope>
    <source>
        <strain evidence="1">A484AB</strain>
    </source>
</reference>
<dbReference type="AlphaFoldDB" id="A0A6S7JGU5"/>
<organism evidence="1 2">
    <name type="scientific">Paramuricea clavata</name>
    <name type="common">Red gorgonian</name>
    <name type="synonym">Violescent sea-whip</name>
    <dbReference type="NCBI Taxonomy" id="317549"/>
    <lineage>
        <taxon>Eukaryota</taxon>
        <taxon>Metazoa</taxon>
        <taxon>Cnidaria</taxon>
        <taxon>Anthozoa</taxon>
        <taxon>Octocorallia</taxon>
        <taxon>Malacalcyonacea</taxon>
        <taxon>Plexauridae</taxon>
        <taxon>Paramuricea</taxon>
    </lineage>
</organism>
<dbReference type="InterPro" id="IPR021109">
    <property type="entry name" value="Peptidase_aspartic_dom_sf"/>
</dbReference>
<accession>A0A6S7JGU5</accession>
<evidence type="ECO:0000313" key="1">
    <source>
        <dbReference type="EMBL" id="CAB4030038.1"/>
    </source>
</evidence>
<keyword evidence="2" id="KW-1185">Reference proteome</keyword>
<proteinExistence type="predicted"/>
<protein>
    <submittedName>
        <fullName evidence="1">Uncharacterized protein</fullName>
    </submittedName>
</protein>
<evidence type="ECO:0000313" key="2">
    <source>
        <dbReference type="Proteomes" id="UP001152795"/>
    </source>
</evidence>
<comment type="caution">
    <text evidence="1">The sequence shown here is derived from an EMBL/GenBank/DDBJ whole genome shotgun (WGS) entry which is preliminary data.</text>
</comment>
<dbReference type="CDD" id="cd00303">
    <property type="entry name" value="retropepsin_like"/>
    <property type="match status" value="1"/>
</dbReference>
<gene>
    <name evidence="1" type="ORF">PACLA_8A014788</name>
</gene>
<dbReference type="Gene3D" id="2.40.70.10">
    <property type="entry name" value="Acid Proteases"/>
    <property type="match status" value="1"/>
</dbReference>
<dbReference type="OrthoDB" id="6156608at2759"/>